<sequence>MDQEIDKKEIKKDSEDPTQTVESDNDQEKNTIVSRSTGKQSGERNWYVIHTYSGYEDQVAENIKQRIESMNMQDRIFDVIVPTEKQIEIKNGKRKIIEKKIFPGYVLVDMIVTDDAWYVVRNTPNVTGFIGFGVRPTPIAKRELDIIKKRMGVEEPKFKIEVKNGDLVRITDGALKNYEAKVEEIDQAKGKIKVLVSMFGRETPVTVDYLQLKKI</sequence>
<dbReference type="Pfam" id="PF02357">
    <property type="entry name" value="NusG"/>
    <property type="match status" value="1"/>
</dbReference>
<accession>A0A0G0LNY0</accession>
<dbReference type="AlphaFoldDB" id="A0A0G0LNY0"/>
<evidence type="ECO:0000256" key="7">
    <source>
        <dbReference type="RuleBase" id="RU000538"/>
    </source>
</evidence>
<proteinExistence type="inferred from homology"/>
<dbReference type="Proteomes" id="UP000033934">
    <property type="component" value="Unassembled WGS sequence"/>
</dbReference>
<name>A0A0G0LNY0_9BACT</name>
<evidence type="ECO:0000256" key="6">
    <source>
        <dbReference type="NCBIfam" id="TIGR00922"/>
    </source>
</evidence>
<keyword evidence="1 5" id="KW-0806">Transcription termination</keyword>
<dbReference type="GO" id="GO:0032784">
    <property type="term" value="P:regulation of DNA-templated transcription elongation"/>
    <property type="evidence" value="ECO:0007669"/>
    <property type="project" value="InterPro"/>
</dbReference>
<protein>
    <recommendedName>
        <fullName evidence="5 6">Transcription termination/antitermination protein NusG</fullName>
    </recommendedName>
</protein>
<evidence type="ECO:0000313" key="12">
    <source>
        <dbReference type="Proteomes" id="UP000033934"/>
    </source>
</evidence>
<evidence type="ECO:0000256" key="4">
    <source>
        <dbReference type="ARBA" id="ARBA00023163"/>
    </source>
</evidence>
<evidence type="ECO:0000259" key="9">
    <source>
        <dbReference type="SMART" id="SM00738"/>
    </source>
</evidence>
<dbReference type="SUPFAM" id="SSF82679">
    <property type="entry name" value="N-utilization substance G protein NusG, N-terminal domain"/>
    <property type="match status" value="1"/>
</dbReference>
<keyword evidence="3 5" id="KW-0805">Transcription regulation</keyword>
<comment type="caution">
    <text evidence="11">The sequence shown here is derived from an EMBL/GenBank/DDBJ whole genome shotgun (WGS) entry which is preliminary data.</text>
</comment>
<dbReference type="InterPro" id="IPR015869">
    <property type="entry name" value="Transcrpt_antiterm_NusG_bac_CS"/>
</dbReference>
<dbReference type="GO" id="GO:0005829">
    <property type="term" value="C:cytosol"/>
    <property type="evidence" value="ECO:0007669"/>
    <property type="project" value="TreeGrafter"/>
</dbReference>
<dbReference type="InterPro" id="IPR005824">
    <property type="entry name" value="KOW"/>
</dbReference>
<evidence type="ECO:0000256" key="2">
    <source>
        <dbReference type="ARBA" id="ARBA00022814"/>
    </source>
</evidence>
<feature type="region of interest" description="Disordered" evidence="8">
    <location>
        <begin position="1"/>
        <end position="37"/>
    </location>
</feature>
<dbReference type="NCBIfam" id="TIGR00922">
    <property type="entry name" value="nusG"/>
    <property type="match status" value="1"/>
</dbReference>
<dbReference type="InterPro" id="IPR014722">
    <property type="entry name" value="Rib_uL2_dom2"/>
</dbReference>
<dbReference type="GO" id="GO:0006354">
    <property type="term" value="P:DNA-templated transcription elongation"/>
    <property type="evidence" value="ECO:0007669"/>
    <property type="project" value="UniProtKB-UniRule"/>
</dbReference>
<evidence type="ECO:0000259" key="10">
    <source>
        <dbReference type="SMART" id="SM00739"/>
    </source>
</evidence>
<feature type="domain" description="KOW" evidence="10">
    <location>
        <begin position="161"/>
        <end position="188"/>
    </location>
</feature>
<comment type="function">
    <text evidence="5 7">Participates in transcription elongation, termination and antitermination.</text>
</comment>
<dbReference type="SMART" id="SM00739">
    <property type="entry name" value="KOW"/>
    <property type="match status" value="1"/>
</dbReference>
<reference evidence="11 12" key="1">
    <citation type="journal article" date="2015" name="Nature">
        <title>rRNA introns, odd ribosomes, and small enigmatic genomes across a large radiation of phyla.</title>
        <authorList>
            <person name="Brown C.T."/>
            <person name="Hug L.A."/>
            <person name="Thomas B.C."/>
            <person name="Sharon I."/>
            <person name="Castelle C.J."/>
            <person name="Singh A."/>
            <person name="Wilkins M.J."/>
            <person name="Williams K.H."/>
            <person name="Banfield J.F."/>
        </authorList>
    </citation>
    <scope>NUCLEOTIDE SEQUENCE [LARGE SCALE GENOMIC DNA]</scope>
</reference>
<evidence type="ECO:0000313" key="11">
    <source>
        <dbReference type="EMBL" id="KKQ89670.1"/>
    </source>
</evidence>
<organism evidence="11 12">
    <name type="scientific">Berkelbacteria bacterium GW2011_GWA2_38_9</name>
    <dbReference type="NCBI Taxonomy" id="1618334"/>
    <lineage>
        <taxon>Bacteria</taxon>
        <taxon>Candidatus Berkelbacteria</taxon>
    </lineage>
</organism>
<dbReference type="Gene3D" id="2.30.30.30">
    <property type="match status" value="1"/>
</dbReference>
<dbReference type="SUPFAM" id="SSF50104">
    <property type="entry name" value="Translation proteins SH3-like domain"/>
    <property type="match status" value="1"/>
</dbReference>
<dbReference type="Pfam" id="PF00467">
    <property type="entry name" value="KOW"/>
    <property type="match status" value="1"/>
</dbReference>
<feature type="domain" description="NusG-like N-terminal" evidence="9">
    <location>
        <begin position="43"/>
        <end position="151"/>
    </location>
</feature>
<dbReference type="PANTHER" id="PTHR30265:SF2">
    <property type="entry name" value="TRANSCRIPTION TERMINATION_ANTITERMINATION PROTEIN NUSG"/>
    <property type="match status" value="1"/>
</dbReference>
<dbReference type="PATRIC" id="fig|1618334.3.peg.359"/>
<dbReference type="HAMAP" id="MF_00948">
    <property type="entry name" value="NusG"/>
    <property type="match status" value="1"/>
</dbReference>
<dbReference type="SMART" id="SM00738">
    <property type="entry name" value="NGN"/>
    <property type="match status" value="1"/>
</dbReference>
<dbReference type="CDD" id="cd09891">
    <property type="entry name" value="NGN_Bact_1"/>
    <property type="match status" value="1"/>
</dbReference>
<gene>
    <name evidence="5" type="primary">nusG</name>
    <name evidence="11" type="ORF">UT11_C0021G0006</name>
</gene>
<dbReference type="GO" id="GO:0006353">
    <property type="term" value="P:DNA-templated transcription termination"/>
    <property type="evidence" value="ECO:0007669"/>
    <property type="project" value="UniProtKB-UniRule"/>
</dbReference>
<dbReference type="InterPro" id="IPR047050">
    <property type="entry name" value="NGN"/>
</dbReference>
<dbReference type="InterPro" id="IPR036735">
    <property type="entry name" value="NGN_dom_sf"/>
</dbReference>
<keyword evidence="2 5" id="KW-0889">Transcription antitermination</keyword>
<dbReference type="PROSITE" id="PS01014">
    <property type="entry name" value="NUSG"/>
    <property type="match status" value="1"/>
</dbReference>
<keyword evidence="4 5" id="KW-0804">Transcription</keyword>
<dbReference type="InterPro" id="IPR001062">
    <property type="entry name" value="Transcrpt_antiterm_NusG"/>
</dbReference>
<dbReference type="PRINTS" id="PR00338">
    <property type="entry name" value="NUSGTNSCPFCT"/>
</dbReference>
<dbReference type="PANTHER" id="PTHR30265">
    <property type="entry name" value="RHO-INTERACTING TRANSCRIPTION TERMINATION FACTOR NUSG"/>
    <property type="match status" value="1"/>
</dbReference>
<evidence type="ECO:0000256" key="3">
    <source>
        <dbReference type="ARBA" id="ARBA00023015"/>
    </source>
</evidence>
<evidence type="ECO:0000256" key="8">
    <source>
        <dbReference type="SAM" id="MobiDB-lite"/>
    </source>
</evidence>
<dbReference type="EMBL" id="LBVO01000021">
    <property type="protein sequence ID" value="KKQ89670.1"/>
    <property type="molecule type" value="Genomic_DNA"/>
</dbReference>
<dbReference type="Gene3D" id="3.30.70.940">
    <property type="entry name" value="NusG, N-terminal domain"/>
    <property type="match status" value="1"/>
</dbReference>
<dbReference type="FunFam" id="3.30.70.940:FF:000002">
    <property type="entry name" value="Transcription termination/antitermination protein NusG"/>
    <property type="match status" value="1"/>
</dbReference>
<evidence type="ECO:0000256" key="1">
    <source>
        <dbReference type="ARBA" id="ARBA00022472"/>
    </source>
</evidence>
<dbReference type="InterPro" id="IPR006645">
    <property type="entry name" value="NGN-like_dom"/>
</dbReference>
<evidence type="ECO:0000256" key="5">
    <source>
        <dbReference type="HAMAP-Rule" id="MF_00948"/>
    </source>
</evidence>
<dbReference type="InterPro" id="IPR043425">
    <property type="entry name" value="NusG-like"/>
</dbReference>
<feature type="compositionally biased region" description="Basic and acidic residues" evidence="8">
    <location>
        <begin position="1"/>
        <end position="15"/>
    </location>
</feature>
<dbReference type="CDD" id="cd06091">
    <property type="entry name" value="KOW_NusG"/>
    <property type="match status" value="1"/>
</dbReference>
<comment type="similarity">
    <text evidence="5 7">Belongs to the NusG family.</text>
</comment>
<dbReference type="InterPro" id="IPR008991">
    <property type="entry name" value="Translation_prot_SH3-like_sf"/>
</dbReference>
<dbReference type="GO" id="GO:0031564">
    <property type="term" value="P:transcription antitermination"/>
    <property type="evidence" value="ECO:0007669"/>
    <property type="project" value="UniProtKB-UniRule"/>
</dbReference>